<keyword evidence="1" id="KW-0812">Transmembrane</keyword>
<protein>
    <submittedName>
        <fullName evidence="2">Uncharacterized protein</fullName>
    </submittedName>
</protein>
<dbReference type="EMBL" id="UINC01002942">
    <property type="protein sequence ID" value="SVA01822.1"/>
    <property type="molecule type" value="Genomic_DNA"/>
</dbReference>
<name>A0A381SCK0_9ZZZZ</name>
<reference evidence="2" key="1">
    <citation type="submission" date="2018-05" db="EMBL/GenBank/DDBJ databases">
        <authorList>
            <person name="Lanie J.A."/>
            <person name="Ng W.-L."/>
            <person name="Kazmierczak K.M."/>
            <person name="Andrzejewski T.M."/>
            <person name="Davidsen T.M."/>
            <person name="Wayne K.J."/>
            <person name="Tettelin H."/>
            <person name="Glass J.I."/>
            <person name="Rusch D."/>
            <person name="Podicherti R."/>
            <person name="Tsui H.-C.T."/>
            <person name="Winkler M.E."/>
        </authorList>
    </citation>
    <scope>NUCLEOTIDE SEQUENCE</scope>
</reference>
<evidence type="ECO:0000313" key="2">
    <source>
        <dbReference type="EMBL" id="SVA01822.1"/>
    </source>
</evidence>
<dbReference type="AlphaFoldDB" id="A0A381SCK0"/>
<feature type="transmembrane region" description="Helical" evidence="1">
    <location>
        <begin position="7"/>
        <end position="29"/>
    </location>
</feature>
<evidence type="ECO:0000256" key="1">
    <source>
        <dbReference type="SAM" id="Phobius"/>
    </source>
</evidence>
<feature type="transmembrane region" description="Helical" evidence="1">
    <location>
        <begin position="41"/>
        <end position="61"/>
    </location>
</feature>
<gene>
    <name evidence="2" type="ORF">METZ01_LOCUS54676</name>
</gene>
<proteinExistence type="predicted"/>
<accession>A0A381SCK0</accession>
<organism evidence="2">
    <name type="scientific">marine metagenome</name>
    <dbReference type="NCBI Taxonomy" id="408172"/>
    <lineage>
        <taxon>unclassified sequences</taxon>
        <taxon>metagenomes</taxon>
        <taxon>ecological metagenomes</taxon>
    </lineage>
</organism>
<sequence length="65" mass="7287">MDEKKLIFILACLLVLGFLSLFIVIIPWASWGRIPDWKAVAIDNLLMGIIFAAIVYGIYIGSKTM</sequence>
<keyword evidence="1" id="KW-0472">Membrane</keyword>
<keyword evidence="1" id="KW-1133">Transmembrane helix</keyword>